<accession>A0A0S2MWZ5</accession>
<dbReference type="EMBL" id="KT962247">
    <property type="protein sequence ID" value="ALO80437.1"/>
    <property type="molecule type" value="Genomic_DNA"/>
</dbReference>
<evidence type="ECO:0000313" key="2">
    <source>
        <dbReference type="Proteomes" id="UP000226403"/>
    </source>
</evidence>
<gene>
    <name evidence="1" type="ORF">Phi17218_034</name>
</gene>
<name>A0A0S2MWZ5_9CAUD</name>
<reference evidence="1 2" key="1">
    <citation type="submission" date="2015-10" db="EMBL/GenBank/DDBJ databases">
        <title>Large-scale maps of variable infection efficiencies in aquatic Bacteriodetes phage-host model systems.</title>
        <authorList>
            <person name="Holmfeldt K."/>
            <person name="Solonenko N."/>
            <person name="Howard-Varona C."/>
            <person name="Moreno M."/>
            <person name="Malmstrom R.R."/>
            <person name="Blow M.J."/>
            <person name="Sullivan M.B."/>
        </authorList>
    </citation>
    <scope>NUCLEOTIDE SEQUENCE [LARGE SCALE GENOMIC DNA]</scope>
</reference>
<evidence type="ECO:0000313" key="1">
    <source>
        <dbReference type="EMBL" id="ALO80437.1"/>
    </source>
</evidence>
<organism evidence="1 2">
    <name type="scientific">Cellulophaga phage phi17:2_18</name>
    <dbReference type="NCBI Taxonomy" id="1747283"/>
    <lineage>
        <taxon>Viruses</taxon>
        <taxon>Duplodnaviria</taxon>
        <taxon>Heunggongvirae</taxon>
        <taxon>Uroviricota</taxon>
        <taxon>Caudoviricetes</taxon>
        <taxon>Lightbulbvirus</taxon>
        <taxon>Lightbulbvirus Cba172</taxon>
    </lineage>
</organism>
<sequence length="64" mass="7501">MTCPNCNKNSRCGCRSCKARVKYPSNRAYKVTGIHEGIVQCPYCRQRFTEGHLMDLEYEKRKKI</sequence>
<dbReference type="Proteomes" id="UP000226403">
    <property type="component" value="Segment"/>
</dbReference>
<proteinExistence type="predicted"/>
<protein>
    <submittedName>
        <fullName evidence="1">Uncharacterized protein</fullName>
    </submittedName>
</protein>